<dbReference type="Proteomes" id="UP000887576">
    <property type="component" value="Unplaced"/>
</dbReference>
<evidence type="ECO:0000313" key="2">
    <source>
        <dbReference type="WBParaSite" id="JU765_v2.g8089.t1"/>
    </source>
</evidence>
<evidence type="ECO:0000313" key="1">
    <source>
        <dbReference type="Proteomes" id="UP000887576"/>
    </source>
</evidence>
<protein>
    <submittedName>
        <fullName evidence="2">CARD domain-containing protein</fullName>
    </submittedName>
</protein>
<organism evidence="1 2">
    <name type="scientific">Panagrolaimus sp. JU765</name>
    <dbReference type="NCBI Taxonomy" id="591449"/>
    <lineage>
        <taxon>Eukaryota</taxon>
        <taxon>Metazoa</taxon>
        <taxon>Ecdysozoa</taxon>
        <taxon>Nematoda</taxon>
        <taxon>Chromadorea</taxon>
        <taxon>Rhabditida</taxon>
        <taxon>Tylenchina</taxon>
        <taxon>Panagrolaimomorpha</taxon>
        <taxon>Panagrolaimoidea</taxon>
        <taxon>Panagrolaimidae</taxon>
        <taxon>Panagrolaimus</taxon>
    </lineage>
</organism>
<dbReference type="WBParaSite" id="JU765_v2.g8089.t1">
    <property type="protein sequence ID" value="JU765_v2.g8089.t1"/>
    <property type="gene ID" value="JU765_v2.g8089"/>
</dbReference>
<reference evidence="2" key="1">
    <citation type="submission" date="2022-11" db="UniProtKB">
        <authorList>
            <consortium name="WormBaseParasite"/>
        </authorList>
    </citation>
    <scope>IDENTIFICATION</scope>
</reference>
<sequence length="114" mass="12575">MTSTPNSTGMSTSRSLADIREEQAGNLDRLRSKLVEIDPRDLVPLLVARHVLSTADMTAVYSQEPVEQLDKLICLLKTKNHWLGPLTDALIRNGHGSVAEELLKITSARTQKVV</sequence>
<accession>A0AC34RLT6</accession>
<proteinExistence type="predicted"/>
<name>A0AC34RLT6_9BILA</name>